<dbReference type="EMBL" id="BARW01015346">
    <property type="protein sequence ID" value="GAI93698.1"/>
    <property type="molecule type" value="Genomic_DNA"/>
</dbReference>
<accession>X1SL68</accession>
<dbReference type="AlphaFoldDB" id="X1SL68"/>
<reference evidence="1" key="1">
    <citation type="journal article" date="2014" name="Front. Microbiol.">
        <title>High frequency of phylogenetically diverse reductive dehalogenase-homologous genes in deep subseafloor sedimentary metagenomes.</title>
        <authorList>
            <person name="Kawai M."/>
            <person name="Futagami T."/>
            <person name="Toyoda A."/>
            <person name="Takaki Y."/>
            <person name="Nishi S."/>
            <person name="Hori S."/>
            <person name="Arai W."/>
            <person name="Tsubouchi T."/>
            <person name="Morono Y."/>
            <person name="Uchiyama I."/>
            <person name="Ito T."/>
            <person name="Fujiyama A."/>
            <person name="Inagaki F."/>
            <person name="Takami H."/>
        </authorList>
    </citation>
    <scope>NUCLEOTIDE SEQUENCE</scope>
    <source>
        <strain evidence="1">Expedition CK06-06</strain>
    </source>
</reference>
<protein>
    <submittedName>
        <fullName evidence="1">Uncharacterized protein</fullName>
    </submittedName>
</protein>
<proteinExistence type="predicted"/>
<organism evidence="1">
    <name type="scientific">marine sediment metagenome</name>
    <dbReference type="NCBI Taxonomy" id="412755"/>
    <lineage>
        <taxon>unclassified sequences</taxon>
        <taxon>metagenomes</taxon>
        <taxon>ecological metagenomes</taxon>
    </lineage>
</organism>
<gene>
    <name evidence="1" type="ORF">S12H4_26961</name>
</gene>
<evidence type="ECO:0000313" key="1">
    <source>
        <dbReference type="EMBL" id="GAI93698.1"/>
    </source>
</evidence>
<name>X1SL68_9ZZZZ</name>
<comment type="caution">
    <text evidence="1">The sequence shown here is derived from an EMBL/GenBank/DDBJ whole genome shotgun (WGS) entry which is preliminary data.</text>
</comment>
<sequence length="111" mass="12522">MFDFMEKLTNRGAEAMGEAKRNLEEKKKAFEENPNDFVHQSDIIVGIVKGHEGVYPIFSAKVSRMIIINALYDLSHQGDMYIRQMDIEVAKKNKGGIITPGDNHGKNRIAT</sequence>